<feature type="transmembrane region" description="Helical" evidence="2">
    <location>
        <begin position="68"/>
        <end position="85"/>
    </location>
</feature>
<proteinExistence type="predicted"/>
<dbReference type="AlphaFoldDB" id="A0A2R4M9V3"/>
<dbReference type="STRING" id="1122213.GCA_000423365_02986"/>
<evidence type="ECO:0000313" key="3">
    <source>
        <dbReference type="EMBL" id="AVX02821.1"/>
    </source>
</evidence>
<feature type="transmembrane region" description="Helical" evidence="2">
    <location>
        <begin position="45"/>
        <end position="62"/>
    </location>
</feature>
<dbReference type="KEGG" id="mmyr:MXMO3_00273"/>
<dbReference type="Pfam" id="PF10947">
    <property type="entry name" value="DUF2628"/>
    <property type="match status" value="1"/>
</dbReference>
<dbReference type="Proteomes" id="UP000258927">
    <property type="component" value="Chromosome"/>
</dbReference>
<name>A0A2R4M9V3_9HYPH</name>
<keyword evidence="2" id="KW-0812">Transmembrane</keyword>
<reference evidence="3 4" key="1">
    <citation type="submission" date="2017-05" db="EMBL/GenBank/DDBJ databases">
        <title>Genome Analysis of Maritalea myrionectae HL2708#5.</title>
        <authorList>
            <consortium name="Cotde Inc.-PKNU"/>
            <person name="Jang D."/>
            <person name="Oh H.-M."/>
        </authorList>
    </citation>
    <scope>NUCLEOTIDE SEQUENCE [LARGE SCALE GENOMIC DNA]</scope>
    <source>
        <strain evidence="3 4">HL2708#5</strain>
    </source>
</reference>
<sequence length="142" mass="16125">MRLYSIYEKMIDDEQELVVVPDKFSWFAALLTPVWCIVHLMWLELLAYVGVAFILGFVTFFVGEDASWWIGILVAILIGLEAGSIRGRFLERKGYVLKAIVPSSSSDDAAYRYTATRVFAQRQEPKQRPAAPMSPFAETQNL</sequence>
<evidence type="ECO:0000256" key="2">
    <source>
        <dbReference type="SAM" id="Phobius"/>
    </source>
</evidence>
<keyword evidence="4" id="KW-1185">Reference proteome</keyword>
<feature type="region of interest" description="Disordered" evidence="1">
    <location>
        <begin position="122"/>
        <end position="142"/>
    </location>
</feature>
<dbReference type="RefSeq" id="WP_027835799.1">
    <property type="nucleotide sequence ID" value="NZ_CP021330.1"/>
</dbReference>
<evidence type="ECO:0000256" key="1">
    <source>
        <dbReference type="SAM" id="MobiDB-lite"/>
    </source>
</evidence>
<keyword evidence="2" id="KW-0472">Membrane</keyword>
<evidence type="ECO:0008006" key="5">
    <source>
        <dbReference type="Google" id="ProtNLM"/>
    </source>
</evidence>
<keyword evidence="2" id="KW-1133">Transmembrane helix</keyword>
<organism evidence="3 4">
    <name type="scientific">Maritalea myrionectae</name>
    <dbReference type="NCBI Taxonomy" id="454601"/>
    <lineage>
        <taxon>Bacteria</taxon>
        <taxon>Pseudomonadati</taxon>
        <taxon>Pseudomonadota</taxon>
        <taxon>Alphaproteobacteria</taxon>
        <taxon>Hyphomicrobiales</taxon>
        <taxon>Devosiaceae</taxon>
        <taxon>Maritalea</taxon>
    </lineage>
</organism>
<gene>
    <name evidence="3" type="ORF">MXMO3_00273</name>
</gene>
<protein>
    <recommendedName>
        <fullName evidence="5">DUF2628 domain-containing protein</fullName>
    </recommendedName>
</protein>
<dbReference type="InterPro" id="IPR024399">
    <property type="entry name" value="DUF2628"/>
</dbReference>
<accession>A0A2R4M9V3</accession>
<evidence type="ECO:0000313" key="4">
    <source>
        <dbReference type="Proteomes" id="UP000258927"/>
    </source>
</evidence>
<dbReference type="EMBL" id="CP021330">
    <property type="protein sequence ID" value="AVX02821.1"/>
    <property type="molecule type" value="Genomic_DNA"/>
</dbReference>